<protein>
    <submittedName>
        <fullName evidence="7">Aspartic peptidase A1</fullName>
    </submittedName>
</protein>
<dbReference type="GO" id="GO:0006508">
    <property type="term" value="P:proteolysis"/>
    <property type="evidence" value="ECO:0007669"/>
    <property type="project" value="UniProtKB-KW"/>
</dbReference>
<feature type="domain" description="Peptidase A1" evidence="6">
    <location>
        <begin position="105"/>
        <end position="426"/>
    </location>
</feature>
<dbReference type="CDD" id="cd05471">
    <property type="entry name" value="pepsin_like"/>
    <property type="match status" value="1"/>
</dbReference>
<dbReference type="GO" id="GO:0004190">
    <property type="term" value="F:aspartic-type endopeptidase activity"/>
    <property type="evidence" value="ECO:0007669"/>
    <property type="project" value="UniProtKB-KW"/>
</dbReference>
<accession>A0AAV0BFI5</accession>
<dbReference type="PROSITE" id="PS51767">
    <property type="entry name" value="PEPTIDASE_A1"/>
    <property type="match status" value="1"/>
</dbReference>
<evidence type="ECO:0000256" key="2">
    <source>
        <dbReference type="ARBA" id="ARBA00022750"/>
    </source>
</evidence>
<dbReference type="InterPro" id="IPR001969">
    <property type="entry name" value="Aspartic_peptidase_AS"/>
</dbReference>
<feature type="chain" id="PRO_5043885935" evidence="5">
    <location>
        <begin position="24"/>
        <end position="438"/>
    </location>
</feature>
<feature type="active site" evidence="3">
    <location>
        <position position="302"/>
    </location>
</feature>
<feature type="active site" evidence="3">
    <location>
        <position position="123"/>
    </location>
</feature>
<comment type="caution">
    <text evidence="7">The sequence shown here is derived from an EMBL/GenBank/DDBJ whole genome shotgun (WGS) entry which is preliminary data.</text>
</comment>
<reference evidence="7" key="1">
    <citation type="submission" date="2022-06" db="EMBL/GenBank/DDBJ databases">
        <authorList>
            <consortium name="SYNGENTA / RWTH Aachen University"/>
        </authorList>
    </citation>
    <scope>NUCLEOTIDE SEQUENCE</scope>
</reference>
<evidence type="ECO:0000256" key="4">
    <source>
        <dbReference type="RuleBase" id="RU000454"/>
    </source>
</evidence>
<dbReference type="Pfam" id="PF00026">
    <property type="entry name" value="Asp"/>
    <property type="match status" value="1"/>
</dbReference>
<keyword evidence="4" id="KW-0645">Protease</keyword>
<evidence type="ECO:0000256" key="1">
    <source>
        <dbReference type="ARBA" id="ARBA00007447"/>
    </source>
</evidence>
<keyword evidence="5" id="KW-0732">Signal</keyword>
<keyword evidence="4" id="KW-0378">Hydrolase</keyword>
<proteinExistence type="inferred from homology"/>
<dbReference type="Proteomes" id="UP001153365">
    <property type="component" value="Unassembled WGS sequence"/>
</dbReference>
<dbReference type="AlphaFoldDB" id="A0AAV0BFI5"/>
<dbReference type="SUPFAM" id="SSF50630">
    <property type="entry name" value="Acid proteases"/>
    <property type="match status" value="1"/>
</dbReference>
<evidence type="ECO:0000259" key="6">
    <source>
        <dbReference type="PROSITE" id="PS51767"/>
    </source>
</evidence>
<dbReference type="PANTHER" id="PTHR47966:SF74">
    <property type="entry name" value="AGR407CP"/>
    <property type="match status" value="1"/>
</dbReference>
<dbReference type="InterPro" id="IPR021109">
    <property type="entry name" value="Peptidase_aspartic_dom_sf"/>
</dbReference>
<name>A0AAV0BFI5_PHAPC</name>
<dbReference type="InterPro" id="IPR034164">
    <property type="entry name" value="Pepsin-like_dom"/>
</dbReference>
<sequence length="438" mass="46359">MLSCSYLLFAFFVYASFVSRAQSLVQGQEDLPPPINLDVSLSEEKVSAGSSQKFLKKIALRDVERGRRSVMRFKEGGQTAPSDSALFTGRAGGSSLNIENDVVTYLAKVTIGSNNQTFKLIVDTGSSNTWIGADQKFGLSNTTELTGSKFSVGYGSGAAQGAQIIETVNFGTKISLRQSIGVATQTQGFSDEEDGILGLGPTSLTRGTLSTPSTEIPTVMETLFKENKIPSQVLGISFAPSSANKSLNGRMTLGGVDSTLFKGPLTWVPRTLTRPAAFYWGVNTTMFCGRLVVSQNSAGIMDTGTTLILLSDAALKNYIDAIPGAILDSDPLTGTDLVMIAADQVATIPPFTIDFGNFKATLSAEQQLFPETISRQFGGKAGQRYSVISSLGPIQGLGGLDFIIGQKFLEHFYTAYDGTNNAVGLAPSTASGFSQGAL</sequence>
<comment type="similarity">
    <text evidence="1 4">Belongs to the peptidase A1 family.</text>
</comment>
<dbReference type="PANTHER" id="PTHR47966">
    <property type="entry name" value="BETA-SITE APP-CLEAVING ENZYME, ISOFORM A-RELATED"/>
    <property type="match status" value="1"/>
</dbReference>
<dbReference type="PROSITE" id="PS00141">
    <property type="entry name" value="ASP_PROTEASE"/>
    <property type="match status" value="1"/>
</dbReference>
<evidence type="ECO:0000313" key="7">
    <source>
        <dbReference type="EMBL" id="CAH7685169.1"/>
    </source>
</evidence>
<feature type="signal peptide" evidence="5">
    <location>
        <begin position="1"/>
        <end position="23"/>
    </location>
</feature>
<dbReference type="Gene3D" id="2.40.70.10">
    <property type="entry name" value="Acid Proteases"/>
    <property type="match status" value="2"/>
</dbReference>
<dbReference type="PRINTS" id="PR00792">
    <property type="entry name" value="PEPSIN"/>
</dbReference>
<dbReference type="InterPro" id="IPR001461">
    <property type="entry name" value="Aspartic_peptidase_A1"/>
</dbReference>
<keyword evidence="2 4" id="KW-0064">Aspartyl protease</keyword>
<dbReference type="InterPro" id="IPR033121">
    <property type="entry name" value="PEPTIDASE_A1"/>
</dbReference>
<gene>
    <name evidence="7" type="ORF">PPACK8108_LOCUS19650</name>
</gene>
<keyword evidence="8" id="KW-1185">Reference proteome</keyword>
<evidence type="ECO:0000313" key="8">
    <source>
        <dbReference type="Proteomes" id="UP001153365"/>
    </source>
</evidence>
<organism evidence="7 8">
    <name type="scientific">Phakopsora pachyrhizi</name>
    <name type="common">Asian soybean rust disease fungus</name>
    <dbReference type="NCBI Taxonomy" id="170000"/>
    <lineage>
        <taxon>Eukaryota</taxon>
        <taxon>Fungi</taxon>
        <taxon>Dikarya</taxon>
        <taxon>Basidiomycota</taxon>
        <taxon>Pucciniomycotina</taxon>
        <taxon>Pucciniomycetes</taxon>
        <taxon>Pucciniales</taxon>
        <taxon>Phakopsoraceae</taxon>
        <taxon>Phakopsora</taxon>
    </lineage>
</organism>
<evidence type="ECO:0000256" key="3">
    <source>
        <dbReference type="PIRSR" id="PIRSR601461-1"/>
    </source>
</evidence>
<evidence type="ECO:0000256" key="5">
    <source>
        <dbReference type="SAM" id="SignalP"/>
    </source>
</evidence>
<dbReference type="EMBL" id="CALTRL010005711">
    <property type="protein sequence ID" value="CAH7685169.1"/>
    <property type="molecule type" value="Genomic_DNA"/>
</dbReference>